<dbReference type="AlphaFoldDB" id="I7ATN5"/>
<dbReference type="PROSITE" id="PS50067">
    <property type="entry name" value="KINESIN_MOTOR_2"/>
    <property type="match status" value="1"/>
</dbReference>
<comment type="similarity">
    <text evidence="1">Belongs to the TRAFAC class myosin-kinesin ATPase superfamily. Kinesin family.</text>
</comment>
<dbReference type="GO" id="GO:0007018">
    <property type="term" value="P:microtubule-based movement"/>
    <property type="evidence" value="ECO:0007669"/>
    <property type="project" value="InterPro"/>
</dbReference>
<keyword evidence="1" id="KW-0505">Motor protein</keyword>
<dbReference type="Gene3D" id="3.40.850.10">
    <property type="entry name" value="Kinesin motor domain"/>
    <property type="match status" value="1"/>
</dbReference>
<proteinExistence type="inferred from homology"/>
<feature type="domain" description="Kinesin motor" evidence="3">
    <location>
        <begin position="171"/>
        <end position="482"/>
    </location>
</feature>
<evidence type="ECO:0000313" key="5">
    <source>
        <dbReference type="Proteomes" id="UP000010094"/>
    </source>
</evidence>
<evidence type="ECO:0000256" key="2">
    <source>
        <dbReference type="SAM" id="Coils"/>
    </source>
</evidence>
<dbReference type="GO" id="GO:0015630">
    <property type="term" value="C:microtubule cytoskeleton"/>
    <property type="evidence" value="ECO:0007669"/>
    <property type="project" value="TreeGrafter"/>
</dbReference>
<dbReference type="InterPro" id="IPR027417">
    <property type="entry name" value="P-loop_NTPase"/>
</dbReference>
<evidence type="ECO:0000256" key="1">
    <source>
        <dbReference type="PROSITE-ProRule" id="PRU00283"/>
    </source>
</evidence>
<keyword evidence="1" id="KW-0067">ATP-binding</keyword>
<dbReference type="Pfam" id="PF00225">
    <property type="entry name" value="Kinesin"/>
    <property type="match status" value="1"/>
</dbReference>
<reference evidence="4 5" key="1">
    <citation type="journal article" date="2012" name="Proc. Natl. Acad. Sci. U.S.A.">
        <title>Gain and loss of multiple functionally related, horizontally transferred genes in the reduced genomes of two microsporidian parasites.</title>
        <authorList>
            <person name="Pombert J.-F."/>
            <person name="Selman M."/>
            <person name="Burki F."/>
            <person name="Bardell F.T."/>
            <person name="Farinelli L."/>
            <person name="Solter L.F."/>
            <person name="Whitman D.W."/>
            <person name="Weiss L.M."/>
            <person name="Corradi N."/>
            <person name="Keeling P.J."/>
        </authorList>
    </citation>
    <scope>NUCLEOTIDE SEQUENCE [LARGE SCALE GENOMIC DNA]</scope>
    <source>
        <strain evidence="4 5">SJ-2008</strain>
    </source>
</reference>
<dbReference type="SMART" id="SM00129">
    <property type="entry name" value="KISc"/>
    <property type="match status" value="1"/>
</dbReference>
<dbReference type="PANTHER" id="PTHR47972:SF28">
    <property type="entry name" value="KINESIN-LIKE PROTEIN KLP-3"/>
    <property type="match status" value="1"/>
</dbReference>
<dbReference type="OrthoDB" id="3176171at2759"/>
<organism evidence="4 5">
    <name type="scientific">Encephalitozoon romaleae (strain SJ-2008)</name>
    <name type="common">Microsporidian parasite</name>
    <dbReference type="NCBI Taxonomy" id="1178016"/>
    <lineage>
        <taxon>Eukaryota</taxon>
        <taxon>Fungi</taxon>
        <taxon>Fungi incertae sedis</taxon>
        <taxon>Microsporidia</taxon>
        <taxon>Unikaryonidae</taxon>
        <taxon>Encephalitozoon</taxon>
    </lineage>
</organism>
<feature type="coiled-coil region" evidence="2">
    <location>
        <begin position="53"/>
        <end position="164"/>
    </location>
</feature>
<protein>
    <submittedName>
        <fullName evidence="4">Kinesin A-like protein</fullName>
    </submittedName>
</protein>
<keyword evidence="2" id="KW-0175">Coiled coil</keyword>
<dbReference type="InterPro" id="IPR001752">
    <property type="entry name" value="Kinesin_motor_dom"/>
</dbReference>
<evidence type="ECO:0000313" key="4">
    <source>
        <dbReference type="EMBL" id="AFN83837.1"/>
    </source>
</evidence>
<dbReference type="InterPro" id="IPR027640">
    <property type="entry name" value="Kinesin-like_fam"/>
</dbReference>
<keyword evidence="5" id="KW-1185">Reference proteome</keyword>
<dbReference type="VEuPathDB" id="MicrosporidiaDB:EROM_100200"/>
<dbReference type="KEGG" id="ero:EROM_100200"/>
<dbReference type="GO" id="GO:0008017">
    <property type="term" value="F:microtubule binding"/>
    <property type="evidence" value="ECO:0007669"/>
    <property type="project" value="InterPro"/>
</dbReference>
<dbReference type="PANTHER" id="PTHR47972">
    <property type="entry name" value="KINESIN-LIKE PROTEIN KLP-3"/>
    <property type="match status" value="1"/>
</dbReference>
<dbReference type="GO" id="GO:0003777">
    <property type="term" value="F:microtubule motor activity"/>
    <property type="evidence" value="ECO:0007669"/>
    <property type="project" value="InterPro"/>
</dbReference>
<dbReference type="InterPro" id="IPR036961">
    <property type="entry name" value="Kinesin_motor_dom_sf"/>
</dbReference>
<dbReference type="GeneID" id="20564450"/>
<dbReference type="SUPFAM" id="SSF52540">
    <property type="entry name" value="P-loop containing nucleoside triphosphate hydrolases"/>
    <property type="match status" value="1"/>
</dbReference>
<name>I7ATN5_ENCRO</name>
<dbReference type="PRINTS" id="PR00380">
    <property type="entry name" value="KINESINHEAVY"/>
</dbReference>
<accession>I7ATN5</accession>
<feature type="binding site" evidence="1">
    <location>
        <begin position="246"/>
        <end position="253"/>
    </location>
    <ligand>
        <name>ATP</name>
        <dbReference type="ChEBI" id="CHEBI:30616"/>
    </ligand>
</feature>
<dbReference type="Proteomes" id="UP000010094">
    <property type="component" value="Chromosome X"/>
</dbReference>
<gene>
    <name evidence="4" type="ordered locus">EROM_100200</name>
</gene>
<evidence type="ECO:0000259" key="3">
    <source>
        <dbReference type="PROSITE" id="PS50067"/>
    </source>
</evidence>
<dbReference type="EMBL" id="CP003529">
    <property type="protein sequence ID" value="AFN83837.1"/>
    <property type="molecule type" value="Genomic_DNA"/>
</dbReference>
<keyword evidence="1" id="KW-0547">Nucleotide-binding</keyword>
<dbReference type="HOGENOM" id="CLU_001485_12_4_1"/>
<dbReference type="GO" id="GO:0005524">
    <property type="term" value="F:ATP binding"/>
    <property type="evidence" value="ECO:0007669"/>
    <property type="project" value="UniProtKB-UniRule"/>
</dbReference>
<dbReference type="RefSeq" id="XP_009265334.1">
    <property type="nucleotide sequence ID" value="XM_009267059.1"/>
</dbReference>
<sequence length="497" mass="56189">MVRPGIQHRIDEIKEVFSEIKENIDGNPSSRIRKDSILLEICTPGTCGYNGCSRSTRNRESELLERIEELESAIERLKQASDSNINSRQSNVEDINAMLQGKDSEIQRMKEELSRILSMNDHLQRVNSEMQCRLNMYKEKASKLEEIKKECLEHKETISKLRNEIMVLKGSIQIICRIRPNTPNHHGSRIEISDGYLRISTDSKEHGFSFDKVFGPHATQKCVYREMESTFQSVLEGYSVCVFAYGQTGSGKTYTMEGVDGDPGLIVRALKDVYCIIEELKEDGWGLDITCSYVEIYNEDVVDLFSEDMKKVTIVHKDVNINMNCISVPIHNISDAIRLFQDGARRRSVGSTKCNSKSSRSHAVYILRIKMNNEALKQQKEGAMVFVDLAGSERLSVSRAEGIRLKETQSINKSLSALGDVFNSILRKDSHIPFRNSKLTHLLQSFLSGNSRTIMLVNISPDADHFSETICSLRFADKVGQCKLGSIRRKVTSIVSG</sequence>